<evidence type="ECO:0000259" key="11">
    <source>
        <dbReference type="Pfam" id="PF16916"/>
    </source>
</evidence>
<dbReference type="InterPro" id="IPR058533">
    <property type="entry name" value="Cation_efflux_TM"/>
</dbReference>
<evidence type="ECO:0000313" key="13">
    <source>
        <dbReference type="Proteomes" id="UP000526501"/>
    </source>
</evidence>
<dbReference type="Pfam" id="PF16916">
    <property type="entry name" value="ZT_dimer"/>
    <property type="match status" value="1"/>
</dbReference>
<evidence type="ECO:0000256" key="8">
    <source>
        <dbReference type="ARBA" id="ARBA00023136"/>
    </source>
</evidence>
<dbReference type="Gene3D" id="1.20.1510.10">
    <property type="entry name" value="Cation efflux protein transmembrane domain"/>
    <property type="match status" value="1"/>
</dbReference>
<dbReference type="SUPFAM" id="SSF160240">
    <property type="entry name" value="Cation efflux protein cytoplasmic domain-like"/>
    <property type="match status" value="1"/>
</dbReference>
<evidence type="ECO:0000256" key="6">
    <source>
        <dbReference type="ARBA" id="ARBA00022989"/>
    </source>
</evidence>
<sequence>MSHSHDHSQSKGLKKRPLLWSVAINLLLSVFQFIAGFISNSSALLADALHNTNDAAALVVAFGSRKISGKQANARFTFGYRRAELIGAIIQLTALIIIGLFLVYHAVQRFNSPAPIDSHWMILGSTIAILIDLTTGALLWATSKGSLNMRAVMLHNLSDAGSSIAVLAGGIALYFFGWSWIDPVLTLMIAGGIILTSYKLLMQTSRILMEATPEGVDLSSLKQEAENLTGVKDLHHVHVWEVDEDHRALEAHVVIHDEIAHRQSVIKSRLKDLFENRFEISHSTLEFERSSEACRGKSAKLVAAH</sequence>
<evidence type="ECO:0000256" key="4">
    <source>
        <dbReference type="ARBA" id="ARBA00022692"/>
    </source>
</evidence>
<keyword evidence="6 9" id="KW-1133">Transmembrane helix</keyword>
<dbReference type="GO" id="GO:0005886">
    <property type="term" value="C:plasma membrane"/>
    <property type="evidence" value="ECO:0007669"/>
    <property type="project" value="TreeGrafter"/>
</dbReference>
<evidence type="ECO:0000259" key="10">
    <source>
        <dbReference type="Pfam" id="PF01545"/>
    </source>
</evidence>
<feature type="transmembrane region" description="Helical" evidence="9">
    <location>
        <begin position="184"/>
        <end position="201"/>
    </location>
</feature>
<accession>A0A7X1B6T2</accession>
<feature type="domain" description="Cation efflux protein cytoplasmic" evidence="11">
    <location>
        <begin position="213"/>
        <end position="288"/>
    </location>
</feature>
<dbReference type="NCBIfam" id="TIGR01297">
    <property type="entry name" value="CDF"/>
    <property type="match status" value="1"/>
</dbReference>
<dbReference type="PANTHER" id="PTHR11562">
    <property type="entry name" value="CATION EFFLUX PROTEIN/ ZINC TRANSPORTER"/>
    <property type="match status" value="1"/>
</dbReference>
<dbReference type="AlphaFoldDB" id="A0A7X1B6T2"/>
<dbReference type="SUPFAM" id="SSF161111">
    <property type="entry name" value="Cation efflux protein transmembrane domain-like"/>
    <property type="match status" value="1"/>
</dbReference>
<keyword evidence="7" id="KW-0406">Ion transport</keyword>
<feature type="transmembrane region" description="Helical" evidence="9">
    <location>
        <begin position="119"/>
        <end position="140"/>
    </location>
</feature>
<evidence type="ECO:0000256" key="3">
    <source>
        <dbReference type="ARBA" id="ARBA00022448"/>
    </source>
</evidence>
<feature type="transmembrane region" description="Helical" evidence="9">
    <location>
        <begin position="18"/>
        <end position="38"/>
    </location>
</feature>
<evidence type="ECO:0000256" key="1">
    <source>
        <dbReference type="ARBA" id="ARBA00004141"/>
    </source>
</evidence>
<organism evidence="12 13">
    <name type="scientific">Pelagicoccus albus</name>
    <dbReference type="NCBI Taxonomy" id="415222"/>
    <lineage>
        <taxon>Bacteria</taxon>
        <taxon>Pseudomonadati</taxon>
        <taxon>Verrucomicrobiota</taxon>
        <taxon>Opitutia</taxon>
        <taxon>Puniceicoccales</taxon>
        <taxon>Pelagicoccaceae</taxon>
        <taxon>Pelagicoccus</taxon>
    </lineage>
</organism>
<dbReference type="GO" id="GO:0005385">
    <property type="term" value="F:zinc ion transmembrane transporter activity"/>
    <property type="evidence" value="ECO:0007669"/>
    <property type="project" value="TreeGrafter"/>
</dbReference>
<evidence type="ECO:0000256" key="9">
    <source>
        <dbReference type="SAM" id="Phobius"/>
    </source>
</evidence>
<keyword evidence="8 9" id="KW-0472">Membrane</keyword>
<comment type="caution">
    <text evidence="12">The sequence shown here is derived from an EMBL/GenBank/DDBJ whole genome shotgun (WGS) entry which is preliminary data.</text>
</comment>
<comment type="similarity">
    <text evidence="2">Belongs to the cation diffusion facilitator (CDF) transporter (TC 2.A.4) family. SLC30A subfamily.</text>
</comment>
<keyword evidence="13" id="KW-1185">Reference proteome</keyword>
<keyword evidence="3" id="KW-0813">Transport</keyword>
<gene>
    <name evidence="12" type="ORF">H5P27_11095</name>
</gene>
<feature type="transmembrane region" description="Helical" evidence="9">
    <location>
        <begin position="85"/>
        <end position="107"/>
    </location>
</feature>
<evidence type="ECO:0000256" key="7">
    <source>
        <dbReference type="ARBA" id="ARBA00023065"/>
    </source>
</evidence>
<dbReference type="InterPro" id="IPR027469">
    <property type="entry name" value="Cation_efflux_TMD_sf"/>
</dbReference>
<keyword evidence="5" id="KW-0862">Zinc</keyword>
<dbReference type="InterPro" id="IPR027470">
    <property type="entry name" value="Cation_efflux_CTD"/>
</dbReference>
<dbReference type="RefSeq" id="WP_185660457.1">
    <property type="nucleotide sequence ID" value="NZ_CAWPOO010000012.1"/>
</dbReference>
<dbReference type="Pfam" id="PF01545">
    <property type="entry name" value="Cation_efflux"/>
    <property type="match status" value="1"/>
</dbReference>
<proteinExistence type="inferred from homology"/>
<feature type="domain" description="Cation efflux protein transmembrane" evidence="10">
    <location>
        <begin position="19"/>
        <end position="209"/>
    </location>
</feature>
<keyword evidence="5" id="KW-0864">Zinc transport</keyword>
<evidence type="ECO:0000256" key="2">
    <source>
        <dbReference type="ARBA" id="ARBA00008873"/>
    </source>
</evidence>
<reference evidence="12 13" key="1">
    <citation type="submission" date="2020-07" db="EMBL/GenBank/DDBJ databases">
        <authorList>
            <person name="Feng X."/>
        </authorList>
    </citation>
    <scope>NUCLEOTIDE SEQUENCE [LARGE SCALE GENOMIC DNA]</scope>
    <source>
        <strain evidence="12 13">JCM23202</strain>
    </source>
</reference>
<evidence type="ECO:0000313" key="12">
    <source>
        <dbReference type="EMBL" id="MBC2606587.1"/>
    </source>
</evidence>
<dbReference type="InterPro" id="IPR002524">
    <property type="entry name" value="Cation_efflux"/>
</dbReference>
<name>A0A7X1B6T2_9BACT</name>
<dbReference type="Proteomes" id="UP000526501">
    <property type="component" value="Unassembled WGS sequence"/>
</dbReference>
<dbReference type="PANTHER" id="PTHR11562:SF17">
    <property type="entry name" value="RE54080P-RELATED"/>
    <property type="match status" value="1"/>
</dbReference>
<feature type="transmembrane region" description="Helical" evidence="9">
    <location>
        <begin position="160"/>
        <end position="178"/>
    </location>
</feature>
<dbReference type="EMBL" id="JACHVC010000012">
    <property type="protein sequence ID" value="MBC2606587.1"/>
    <property type="molecule type" value="Genomic_DNA"/>
</dbReference>
<keyword evidence="4 9" id="KW-0812">Transmembrane</keyword>
<dbReference type="InterPro" id="IPR050681">
    <property type="entry name" value="CDF/SLC30A"/>
</dbReference>
<evidence type="ECO:0000256" key="5">
    <source>
        <dbReference type="ARBA" id="ARBA00022906"/>
    </source>
</evidence>
<protein>
    <submittedName>
        <fullName evidence="12">Cation transporter</fullName>
    </submittedName>
</protein>
<dbReference type="InterPro" id="IPR036837">
    <property type="entry name" value="Cation_efflux_CTD_sf"/>
</dbReference>
<comment type="subcellular location">
    <subcellularLocation>
        <location evidence="1">Membrane</location>
        <topology evidence="1">Multi-pass membrane protein</topology>
    </subcellularLocation>
</comment>